<dbReference type="InterPro" id="IPR020846">
    <property type="entry name" value="MFS_dom"/>
</dbReference>
<evidence type="ECO:0000313" key="9">
    <source>
        <dbReference type="EMBL" id="QKJ18368.1"/>
    </source>
</evidence>
<dbReference type="InterPro" id="IPR036259">
    <property type="entry name" value="MFS_trans_sf"/>
</dbReference>
<comment type="subcellular location">
    <subcellularLocation>
        <location evidence="1">Cell membrane</location>
        <topology evidence="1">Multi-pass membrane protein</topology>
    </subcellularLocation>
</comment>
<feature type="transmembrane region" description="Helical" evidence="7">
    <location>
        <begin position="46"/>
        <end position="69"/>
    </location>
</feature>
<dbReference type="InterPro" id="IPR011701">
    <property type="entry name" value="MFS"/>
</dbReference>
<feature type="transmembrane region" description="Helical" evidence="7">
    <location>
        <begin position="209"/>
        <end position="235"/>
    </location>
</feature>
<proteinExistence type="predicted"/>
<feature type="transmembrane region" description="Helical" evidence="7">
    <location>
        <begin position="310"/>
        <end position="335"/>
    </location>
</feature>
<feature type="transmembrane region" description="Helical" evidence="7">
    <location>
        <begin position="250"/>
        <end position="270"/>
    </location>
</feature>
<feature type="transmembrane region" description="Helical" evidence="7">
    <location>
        <begin position="282"/>
        <end position="304"/>
    </location>
</feature>
<evidence type="ECO:0000256" key="2">
    <source>
        <dbReference type="ARBA" id="ARBA00022448"/>
    </source>
</evidence>
<evidence type="ECO:0000313" key="10">
    <source>
        <dbReference type="Proteomes" id="UP000502498"/>
    </source>
</evidence>
<evidence type="ECO:0000256" key="4">
    <source>
        <dbReference type="ARBA" id="ARBA00022692"/>
    </source>
</evidence>
<evidence type="ECO:0000256" key="7">
    <source>
        <dbReference type="SAM" id="Phobius"/>
    </source>
</evidence>
<accession>A0A7D4UHD9</accession>
<gene>
    <name evidence="9" type="ORF">HQM25_02440</name>
</gene>
<feature type="transmembrane region" description="Helical" evidence="7">
    <location>
        <begin position="373"/>
        <end position="394"/>
    </location>
</feature>
<dbReference type="GO" id="GO:0005886">
    <property type="term" value="C:plasma membrane"/>
    <property type="evidence" value="ECO:0007669"/>
    <property type="project" value="UniProtKB-SubCell"/>
</dbReference>
<name>A0A7D4UHD9_9MICO</name>
<dbReference type="EMBL" id="CP054038">
    <property type="protein sequence ID" value="QKJ18368.1"/>
    <property type="molecule type" value="Genomic_DNA"/>
</dbReference>
<feature type="transmembrane region" description="Helical" evidence="7">
    <location>
        <begin position="12"/>
        <end position="34"/>
    </location>
</feature>
<feature type="transmembrane region" description="Helical" evidence="7">
    <location>
        <begin position="76"/>
        <end position="95"/>
    </location>
</feature>
<dbReference type="PANTHER" id="PTHR43266">
    <property type="entry name" value="MACROLIDE-EFFLUX PROTEIN"/>
    <property type="match status" value="1"/>
</dbReference>
<evidence type="ECO:0000256" key="6">
    <source>
        <dbReference type="ARBA" id="ARBA00023136"/>
    </source>
</evidence>
<dbReference type="Gene3D" id="1.20.1250.20">
    <property type="entry name" value="MFS general substrate transporter like domains"/>
    <property type="match status" value="2"/>
</dbReference>
<reference evidence="9 10" key="1">
    <citation type="submission" date="2020-05" db="EMBL/GenBank/DDBJ databases">
        <title>Strain PA2F3 complete genome.</title>
        <authorList>
            <person name="Kim Y.-S."/>
            <person name="Kim S.-J."/>
            <person name="Jung H.-k."/>
            <person name="Kim S.-E."/>
            <person name="Kim K.-H."/>
        </authorList>
    </citation>
    <scope>NUCLEOTIDE SEQUENCE [LARGE SCALE GENOMIC DNA]</scope>
    <source>
        <strain evidence="9 10">PA2F3</strain>
    </source>
</reference>
<sequence length="407" mass="41843">MIEVLRHRTYRSLFAAQVIALVGTGLLTVALGLLAFDLAGADAGLVLGTALTIKMVAYVGAAPLVAALVDRLPRKAVLVGADLVRLIAALMLPFVTETWQIYTLVFVLQCASAMFTPAFQSLIPSVLPEARDYTRALALSRLAYDLEALLSPVLAAALLLVLAPTNLFLGTALGFAVSAILVLVTALPARDAAAAPSSFWRRLPAGVRVFLRTPSLWFLMCANLVVAAGAALVLVDSVVYVKAALALGDAALALTFGAYGAGSLLVAFAIPRVVDRVGVRATMTAGIVVVTVGLLAAVAVSVAIGVGAMAWGLLLAAWAALGAGTSLVSTPSAHLVADASTPENRTLVFTAQFALSHACFLVAYPIAGWLGAVSLPLAAAVLCGVAIVGGAFALSIPRWQRAVVPQE</sequence>
<dbReference type="Pfam" id="PF07690">
    <property type="entry name" value="MFS_1"/>
    <property type="match status" value="1"/>
</dbReference>
<dbReference type="Proteomes" id="UP000502498">
    <property type="component" value="Chromosome"/>
</dbReference>
<evidence type="ECO:0000256" key="5">
    <source>
        <dbReference type="ARBA" id="ARBA00022989"/>
    </source>
</evidence>
<feature type="transmembrane region" description="Helical" evidence="7">
    <location>
        <begin position="168"/>
        <end position="189"/>
    </location>
</feature>
<feature type="transmembrane region" description="Helical" evidence="7">
    <location>
        <begin position="101"/>
        <end position="122"/>
    </location>
</feature>
<dbReference type="PROSITE" id="PS50850">
    <property type="entry name" value="MFS"/>
    <property type="match status" value="1"/>
</dbReference>
<feature type="domain" description="Major facilitator superfamily (MFS) profile" evidence="8">
    <location>
        <begin position="9"/>
        <end position="401"/>
    </location>
</feature>
<evidence type="ECO:0000259" key="8">
    <source>
        <dbReference type="PROSITE" id="PS50850"/>
    </source>
</evidence>
<dbReference type="GO" id="GO:0022857">
    <property type="term" value="F:transmembrane transporter activity"/>
    <property type="evidence" value="ECO:0007669"/>
    <property type="project" value="InterPro"/>
</dbReference>
<dbReference type="AlphaFoldDB" id="A0A7D4UHD9"/>
<evidence type="ECO:0000256" key="1">
    <source>
        <dbReference type="ARBA" id="ARBA00004651"/>
    </source>
</evidence>
<organism evidence="9 10">
    <name type="scientific">Microbacterium hominis</name>
    <dbReference type="NCBI Taxonomy" id="162426"/>
    <lineage>
        <taxon>Bacteria</taxon>
        <taxon>Bacillati</taxon>
        <taxon>Actinomycetota</taxon>
        <taxon>Actinomycetes</taxon>
        <taxon>Micrococcales</taxon>
        <taxon>Microbacteriaceae</taxon>
        <taxon>Microbacterium</taxon>
    </lineage>
</organism>
<keyword evidence="5 7" id="KW-1133">Transmembrane helix</keyword>
<evidence type="ECO:0000256" key="3">
    <source>
        <dbReference type="ARBA" id="ARBA00022475"/>
    </source>
</evidence>
<keyword evidence="4 7" id="KW-0812">Transmembrane</keyword>
<feature type="transmembrane region" description="Helical" evidence="7">
    <location>
        <begin position="347"/>
        <end position="367"/>
    </location>
</feature>
<dbReference type="SUPFAM" id="SSF103473">
    <property type="entry name" value="MFS general substrate transporter"/>
    <property type="match status" value="1"/>
</dbReference>
<dbReference type="RefSeq" id="WP_172988786.1">
    <property type="nucleotide sequence ID" value="NZ_CP054038.1"/>
</dbReference>
<protein>
    <submittedName>
        <fullName evidence="9">MFS transporter</fullName>
    </submittedName>
</protein>
<dbReference type="PANTHER" id="PTHR43266:SF2">
    <property type="entry name" value="MAJOR FACILITATOR SUPERFAMILY (MFS) PROFILE DOMAIN-CONTAINING PROTEIN"/>
    <property type="match status" value="1"/>
</dbReference>
<keyword evidence="6 7" id="KW-0472">Membrane</keyword>
<keyword evidence="2" id="KW-0813">Transport</keyword>
<feature type="transmembrane region" description="Helical" evidence="7">
    <location>
        <begin position="142"/>
        <end position="162"/>
    </location>
</feature>
<keyword evidence="3" id="KW-1003">Cell membrane</keyword>